<evidence type="ECO:0000313" key="2">
    <source>
        <dbReference type="EMBL" id="RYR31386.1"/>
    </source>
</evidence>
<gene>
    <name evidence="2" type="ORF">Ahy_B01g056196</name>
</gene>
<reference evidence="2 3" key="1">
    <citation type="submission" date="2019-01" db="EMBL/GenBank/DDBJ databases">
        <title>Sequencing of cultivated peanut Arachis hypogaea provides insights into genome evolution and oil improvement.</title>
        <authorList>
            <person name="Chen X."/>
        </authorList>
    </citation>
    <scope>NUCLEOTIDE SEQUENCE [LARGE SCALE GENOMIC DNA]</scope>
    <source>
        <strain evidence="3">cv. Fuhuasheng</strain>
        <tissue evidence="2">Leaves</tissue>
    </source>
</reference>
<proteinExistence type="predicted"/>
<evidence type="ECO:0000256" key="1">
    <source>
        <dbReference type="SAM" id="MobiDB-lite"/>
    </source>
</evidence>
<dbReference type="Proteomes" id="UP000289738">
    <property type="component" value="Chromosome B01"/>
</dbReference>
<organism evidence="2 3">
    <name type="scientific">Arachis hypogaea</name>
    <name type="common">Peanut</name>
    <dbReference type="NCBI Taxonomy" id="3818"/>
    <lineage>
        <taxon>Eukaryota</taxon>
        <taxon>Viridiplantae</taxon>
        <taxon>Streptophyta</taxon>
        <taxon>Embryophyta</taxon>
        <taxon>Tracheophyta</taxon>
        <taxon>Spermatophyta</taxon>
        <taxon>Magnoliopsida</taxon>
        <taxon>eudicotyledons</taxon>
        <taxon>Gunneridae</taxon>
        <taxon>Pentapetalae</taxon>
        <taxon>rosids</taxon>
        <taxon>fabids</taxon>
        <taxon>Fabales</taxon>
        <taxon>Fabaceae</taxon>
        <taxon>Papilionoideae</taxon>
        <taxon>50 kb inversion clade</taxon>
        <taxon>dalbergioids sensu lato</taxon>
        <taxon>Dalbergieae</taxon>
        <taxon>Pterocarpus clade</taxon>
        <taxon>Arachis</taxon>
    </lineage>
</organism>
<sequence length="103" mass="11525">MMKNYENDDAGALFATMGTTKSQEISQLSKEVCSMSESVSNTTFNEEETRQKIVNRSPARTQKNHSFSDDFTARMVGKSLVRRSEQSPGKRNGGSVRLVQSRD</sequence>
<feature type="compositionally biased region" description="Polar residues" evidence="1">
    <location>
        <begin position="52"/>
        <end position="65"/>
    </location>
</feature>
<protein>
    <submittedName>
        <fullName evidence="2">Uncharacterized protein</fullName>
    </submittedName>
</protein>
<name>A0A445AYD3_ARAHY</name>
<evidence type="ECO:0000313" key="3">
    <source>
        <dbReference type="Proteomes" id="UP000289738"/>
    </source>
</evidence>
<feature type="region of interest" description="Disordered" evidence="1">
    <location>
        <begin position="39"/>
        <end position="103"/>
    </location>
</feature>
<dbReference type="AlphaFoldDB" id="A0A445AYD3"/>
<keyword evidence="3" id="KW-1185">Reference proteome</keyword>
<dbReference type="EMBL" id="SDMP01000011">
    <property type="protein sequence ID" value="RYR31386.1"/>
    <property type="molecule type" value="Genomic_DNA"/>
</dbReference>
<accession>A0A445AYD3</accession>
<comment type="caution">
    <text evidence="2">The sequence shown here is derived from an EMBL/GenBank/DDBJ whole genome shotgun (WGS) entry which is preliminary data.</text>
</comment>